<dbReference type="SUPFAM" id="SSF82153">
    <property type="entry name" value="FAS1 domain"/>
    <property type="match status" value="2"/>
</dbReference>
<dbReference type="PROSITE" id="PS50213">
    <property type="entry name" value="FAS1"/>
    <property type="match status" value="2"/>
</dbReference>
<sequence length="447" mass="46561">MHNLLRASALLALAAPLLVSAAPSLTDVLANHPNLTQLNQLLTTNMPDFLKNLQNTPEPFTFIAPNDHAFIRVPYTDVLGQAFNNKDYEGDITNILNYHVLPGAHPTSSMNKNGSFQFLSTSLGNQNWSAVTGGQKIGAVLQGNNPPQLVFTSGLSTRSSVVDQDVEFDGGIIQIIDAFAIPPMPFVYTADQYNLAFTAQSILSFLGAVYSQPSNLSLATTLNTTNDLTIFAPANIAMELVSGTLETLSPATLNQILSYHILPNGPVYSADFINNTQLPTLLGGNSSVSLTFTFNSYFVNSARVIASDILIKNGVLHILDNVLAPNSTAVNINPMTYTQQPALPTTFSGSQSFNSSAAPFTTFVPNFYISASPSSDTGAAATGSGGAGGFGGFGTGTGSSSSAVASATKKGKSAAGGSVRHVAGESRWLGIGLGMVAGVALGGCLVL</sequence>
<evidence type="ECO:0000313" key="4">
    <source>
        <dbReference type="Proteomes" id="UP001274830"/>
    </source>
</evidence>
<dbReference type="InterPro" id="IPR000782">
    <property type="entry name" value="FAS1_domain"/>
</dbReference>
<dbReference type="GO" id="GO:0000329">
    <property type="term" value="C:fungal-type vacuole membrane"/>
    <property type="evidence" value="ECO:0007669"/>
    <property type="project" value="TreeGrafter"/>
</dbReference>
<dbReference type="SMART" id="SM00554">
    <property type="entry name" value="FAS1"/>
    <property type="match status" value="2"/>
</dbReference>
<dbReference type="InterPro" id="IPR036378">
    <property type="entry name" value="FAS1_dom_sf"/>
</dbReference>
<organism evidence="3 4">
    <name type="scientific">Recurvomyces mirabilis</name>
    <dbReference type="NCBI Taxonomy" id="574656"/>
    <lineage>
        <taxon>Eukaryota</taxon>
        <taxon>Fungi</taxon>
        <taxon>Dikarya</taxon>
        <taxon>Ascomycota</taxon>
        <taxon>Pezizomycotina</taxon>
        <taxon>Dothideomycetes</taxon>
        <taxon>Dothideomycetidae</taxon>
        <taxon>Mycosphaerellales</taxon>
        <taxon>Teratosphaeriaceae</taxon>
        <taxon>Recurvomyces</taxon>
    </lineage>
</organism>
<evidence type="ECO:0000313" key="3">
    <source>
        <dbReference type="EMBL" id="KAK3673318.1"/>
    </source>
</evidence>
<reference evidence="3" key="1">
    <citation type="submission" date="2023-07" db="EMBL/GenBank/DDBJ databases">
        <title>Black Yeasts Isolated from many extreme environments.</title>
        <authorList>
            <person name="Coleine C."/>
            <person name="Stajich J.E."/>
            <person name="Selbmann L."/>
        </authorList>
    </citation>
    <scope>NUCLEOTIDE SEQUENCE</scope>
    <source>
        <strain evidence="3">CCFEE 5485</strain>
    </source>
</reference>
<dbReference type="Gene3D" id="2.30.180.10">
    <property type="entry name" value="FAS1 domain"/>
    <property type="match status" value="2"/>
</dbReference>
<name>A0AAE0WKC5_9PEZI</name>
<comment type="caution">
    <text evidence="3">The sequence shown here is derived from an EMBL/GenBank/DDBJ whole genome shotgun (WGS) entry which is preliminary data.</text>
</comment>
<dbReference type="Proteomes" id="UP001274830">
    <property type="component" value="Unassembled WGS sequence"/>
</dbReference>
<protein>
    <recommendedName>
        <fullName evidence="2">FAS1 domain-containing protein</fullName>
    </recommendedName>
</protein>
<dbReference type="PANTHER" id="PTHR10900:SF77">
    <property type="entry name" value="FI19380P1"/>
    <property type="match status" value="1"/>
</dbReference>
<gene>
    <name evidence="3" type="ORF">LTR78_006863</name>
</gene>
<evidence type="ECO:0000259" key="2">
    <source>
        <dbReference type="PROSITE" id="PS50213"/>
    </source>
</evidence>
<feature type="signal peptide" evidence="1">
    <location>
        <begin position="1"/>
        <end position="21"/>
    </location>
</feature>
<dbReference type="GO" id="GO:0016236">
    <property type="term" value="P:macroautophagy"/>
    <property type="evidence" value="ECO:0007669"/>
    <property type="project" value="TreeGrafter"/>
</dbReference>
<feature type="domain" description="FAS1" evidence="2">
    <location>
        <begin position="189"/>
        <end position="323"/>
    </location>
</feature>
<keyword evidence="4" id="KW-1185">Reference proteome</keyword>
<keyword evidence="1" id="KW-0732">Signal</keyword>
<accession>A0AAE0WKC5</accession>
<dbReference type="PANTHER" id="PTHR10900">
    <property type="entry name" value="PERIOSTIN-RELATED"/>
    <property type="match status" value="1"/>
</dbReference>
<evidence type="ECO:0000256" key="1">
    <source>
        <dbReference type="SAM" id="SignalP"/>
    </source>
</evidence>
<proteinExistence type="predicted"/>
<feature type="domain" description="FAS1" evidence="2">
    <location>
        <begin position="22"/>
        <end position="180"/>
    </location>
</feature>
<dbReference type="EMBL" id="JAUTXT010000026">
    <property type="protein sequence ID" value="KAK3673318.1"/>
    <property type="molecule type" value="Genomic_DNA"/>
</dbReference>
<feature type="chain" id="PRO_5041972335" description="FAS1 domain-containing protein" evidence="1">
    <location>
        <begin position="22"/>
        <end position="447"/>
    </location>
</feature>
<dbReference type="Pfam" id="PF02469">
    <property type="entry name" value="Fasciclin"/>
    <property type="match status" value="2"/>
</dbReference>
<dbReference type="AlphaFoldDB" id="A0AAE0WKC5"/>
<dbReference type="InterPro" id="IPR050904">
    <property type="entry name" value="Adhesion/Biosynth-related"/>
</dbReference>